<dbReference type="CDD" id="cd09645">
    <property type="entry name" value="Cas5_I-E"/>
    <property type="match status" value="1"/>
</dbReference>
<dbReference type="PATRIC" id="fig|1702221.3.peg.2323"/>
<dbReference type="AlphaFoldDB" id="A0A140DXZ9"/>
<name>A0A140DXZ9_9FIRM</name>
<dbReference type="InterPro" id="IPR021124">
    <property type="entry name" value="CRISPR-assoc_prot_Cas5"/>
</dbReference>
<dbReference type="Proteomes" id="UP000069771">
    <property type="component" value="Chromosome"/>
</dbReference>
<keyword evidence="1" id="KW-0051">Antiviral defense</keyword>
<dbReference type="NCBIfam" id="TIGR02593">
    <property type="entry name" value="CRISPR_cas5"/>
    <property type="match status" value="1"/>
</dbReference>
<proteinExistence type="predicted"/>
<dbReference type="GO" id="GO:0003723">
    <property type="term" value="F:RNA binding"/>
    <property type="evidence" value="ECO:0007669"/>
    <property type="project" value="InterPro"/>
</dbReference>
<evidence type="ECO:0000313" key="3">
    <source>
        <dbReference type="Proteomes" id="UP000069771"/>
    </source>
</evidence>
<reference evidence="2 3" key="1">
    <citation type="journal article" date="2016" name="Gut Pathog.">
        <title>Whole genome sequencing of "Faecalibaculum rodentium" ALO17, isolated from C57BL/6J laboratory mouse feces.</title>
        <authorList>
            <person name="Lim S."/>
            <person name="Chang D.H."/>
            <person name="Ahn S."/>
            <person name="Kim B.C."/>
        </authorList>
    </citation>
    <scope>NUCLEOTIDE SEQUENCE [LARGE SCALE GENOMIC DNA]</scope>
    <source>
        <strain evidence="2 3">Alo17</strain>
    </source>
</reference>
<evidence type="ECO:0000313" key="2">
    <source>
        <dbReference type="EMBL" id="AMK55526.1"/>
    </source>
</evidence>
<keyword evidence="3" id="KW-1185">Reference proteome</keyword>
<dbReference type="InterPro" id="IPR013422">
    <property type="entry name" value="CRISPR-assoc_prot_Cas5_N"/>
</dbReference>
<dbReference type="GO" id="GO:0051607">
    <property type="term" value="P:defense response to virus"/>
    <property type="evidence" value="ECO:0007669"/>
    <property type="project" value="UniProtKB-KW"/>
</dbReference>
<organism evidence="2 3">
    <name type="scientific">Faecalibaculum rodentium</name>
    <dbReference type="NCBI Taxonomy" id="1702221"/>
    <lineage>
        <taxon>Bacteria</taxon>
        <taxon>Bacillati</taxon>
        <taxon>Bacillota</taxon>
        <taxon>Erysipelotrichia</taxon>
        <taxon>Erysipelotrichales</taxon>
        <taxon>Erysipelotrichaceae</taxon>
        <taxon>Faecalibaculum</taxon>
    </lineage>
</organism>
<dbReference type="RefSeq" id="WP_067559286.1">
    <property type="nucleotide sequence ID" value="NZ_CAMTBT010000050.1"/>
</dbReference>
<dbReference type="InterPro" id="IPR010147">
    <property type="entry name" value="CRISPR-assoc_prot_CasD"/>
</dbReference>
<sequence>MFTLLLRLAGPLQSWGTDSRFEVRRTEFYPTKSGVLGLLAAALGRRRDADVSDLAKLKFGIRIDQPGVLMNDFHTARKDEKTSYITNRYYLSDAVFVAGISSENRQFLEELQQAVKSPEYPLFLGRRSCPPSLPMDLGIVDCSLKQALEECPWQGTGSPDRHDRTIILEGPAGKLARRIMDEPVSYDIRHRKYESRIVSEYPAPCFEGENAKKRDYPDFEHDAMAELEDLHDIDKN</sequence>
<evidence type="ECO:0000256" key="1">
    <source>
        <dbReference type="ARBA" id="ARBA00023118"/>
    </source>
</evidence>
<dbReference type="Gene3D" id="3.30.70.2660">
    <property type="match status" value="1"/>
</dbReference>
<dbReference type="Pfam" id="PF09704">
    <property type="entry name" value="Cas_Cas5d"/>
    <property type="match status" value="1"/>
</dbReference>
<dbReference type="KEGG" id="fro:AALO17_23920"/>
<accession>A0A140DXZ9</accession>
<dbReference type="GeneID" id="78478923"/>
<dbReference type="EMBL" id="CP011391">
    <property type="protein sequence ID" value="AMK55526.1"/>
    <property type="molecule type" value="Genomic_DNA"/>
</dbReference>
<evidence type="ECO:0008006" key="4">
    <source>
        <dbReference type="Google" id="ProtNLM"/>
    </source>
</evidence>
<dbReference type="STRING" id="1702221.AALO17_23920"/>
<protein>
    <recommendedName>
        <fullName evidence="4">Type I-E CRISPR-associated protein Cas5/CasD</fullName>
    </recommendedName>
</protein>
<gene>
    <name evidence="2" type="ORF">AALO17_23920</name>
</gene>
<dbReference type="OrthoDB" id="3189549at2"/>
<dbReference type="NCBIfam" id="TIGR01868">
    <property type="entry name" value="casD_Cas5e"/>
    <property type="match status" value="2"/>
</dbReference>
<dbReference type="GO" id="GO:0043571">
    <property type="term" value="P:maintenance of CRISPR repeat elements"/>
    <property type="evidence" value="ECO:0007669"/>
    <property type="project" value="InterPro"/>
</dbReference>